<organism evidence="1 2">
    <name type="scientific">Mycolicibacterium hodleri</name>
    <dbReference type="NCBI Taxonomy" id="49897"/>
    <lineage>
        <taxon>Bacteria</taxon>
        <taxon>Bacillati</taxon>
        <taxon>Actinomycetota</taxon>
        <taxon>Actinomycetes</taxon>
        <taxon>Mycobacteriales</taxon>
        <taxon>Mycobacteriaceae</taxon>
        <taxon>Mycolicibacterium</taxon>
    </lineage>
</organism>
<dbReference type="Proteomes" id="UP000320095">
    <property type="component" value="Unassembled WGS sequence"/>
</dbReference>
<dbReference type="OrthoDB" id="9816502at2"/>
<dbReference type="RefSeq" id="WP_140690547.1">
    <property type="nucleotide sequence ID" value="NZ_RCZG01000004.1"/>
</dbReference>
<dbReference type="AlphaFoldDB" id="A0A502ECK7"/>
<comment type="caution">
    <text evidence="1">The sequence shown here is derived from an EMBL/GenBank/DDBJ whole genome shotgun (WGS) entry which is preliminary data.</text>
</comment>
<accession>A0A502ECK7</accession>
<evidence type="ECO:0000313" key="2">
    <source>
        <dbReference type="Proteomes" id="UP000320095"/>
    </source>
</evidence>
<dbReference type="EMBL" id="RCZG01000004">
    <property type="protein sequence ID" value="TPG34200.1"/>
    <property type="molecule type" value="Genomic_DNA"/>
</dbReference>
<name>A0A502ECK7_9MYCO</name>
<proteinExistence type="predicted"/>
<protein>
    <submittedName>
        <fullName evidence="1">Uncharacterized protein</fullName>
    </submittedName>
</protein>
<reference evidence="1 2" key="1">
    <citation type="journal article" date="2019" name="Environ. Microbiol.">
        <title>Species interactions and distinct microbial communities in high Arctic permafrost affected cryosols are associated with the CH4 and CO2 gas fluxes.</title>
        <authorList>
            <person name="Altshuler I."/>
            <person name="Hamel J."/>
            <person name="Turney S."/>
            <person name="Magnuson E."/>
            <person name="Levesque R."/>
            <person name="Greer C."/>
            <person name="Whyte L.G."/>
        </authorList>
    </citation>
    <scope>NUCLEOTIDE SEQUENCE [LARGE SCALE GENOMIC DNA]</scope>
    <source>
        <strain evidence="1 2">S5.20</strain>
    </source>
</reference>
<sequence length="885" mass="94759">MATQVKLDFVGWTRSAVYSAVPSALLSPEGRLRGHVDVTLRNQLPPGDTVSHTIDFDVVGPGDILGLKAGTVLHMVPPPGTIDFEETKCVYAELSGVDLPWRYTPELAIGRTLRPWLVLVVGTETEVQLNAGGTVTLQNDVLAAHDLSLSARWAHVQDDVAHPGERMVTRLLSPRNLEARTTYVAVVVPAFNAVGVQAWNAATPSVTLPVFHAWSFITAEEGDFPTLAARLKAGLADPDLGRAQIAYTPIEPDALMTGRGALAPIGSADVAVAGDVAADVAELTIPVVDPLRPVVGLPDYGAAWTDDSGATAWGAAFLEDPRARGIGGLGLRAGIEEQDLLADAAAKQAGALDEAAQRIRHLTAGLGSARSLWARRLPIDPIRRLAVFGPALGRMVTDTGTVLRRVAGGDRPLPPALFSSAARRALRPGPARTAGAAKGAADPALILVTANACPIPPERAPKGLVHADDLAKQTGIRNIDDAVCKGVGAGRVPVERLEKLIDGFDRSPYRPGTVALFDQITRNLLERARNGEPIPLLDLLAILDPPTGRTLDERDLLVALRFLLGEKGHSDTDSLLDLGATLCIGPPERPCRPVDLDALATAVADAIDPTVDRPFMVDRVISGIIGLDDQPLTPPELCPDLDIPAWQFLRDHNSNWLLPGAGSLDEDDVVAVETNPAFVDAFLLGVNTQIVSELRFRNIPIRSRCTPLRQFWARTNPATETYDDDIRGVHLWPDSSPLGSITHQTPAAASADLVVVFRTPLFRRYPQTLVYLTPAPLVGGTPDWAAEPVFANRLMPSFQGAITPDIVFFGFDLDPSLGRRHWVVLEEPPHGFQFFSGPVEGMSAARREVFTKPLLHNDGAAFGDAAFADPYRVMIRGQSLIPVGP</sequence>
<evidence type="ECO:0000313" key="1">
    <source>
        <dbReference type="EMBL" id="TPG34200.1"/>
    </source>
</evidence>
<gene>
    <name evidence="1" type="ORF">EAH80_11385</name>
</gene>
<keyword evidence="2" id="KW-1185">Reference proteome</keyword>